<feature type="region of interest" description="Disordered" evidence="1">
    <location>
        <begin position="1"/>
        <end position="71"/>
    </location>
</feature>
<evidence type="ECO:0000256" key="1">
    <source>
        <dbReference type="SAM" id="MobiDB-lite"/>
    </source>
</evidence>
<dbReference type="EMBL" id="JANBPY010000399">
    <property type="protein sequence ID" value="KAJ1967077.1"/>
    <property type="molecule type" value="Genomic_DNA"/>
</dbReference>
<organism evidence="2 3">
    <name type="scientific">Dispira parvispora</name>
    <dbReference type="NCBI Taxonomy" id="1520584"/>
    <lineage>
        <taxon>Eukaryota</taxon>
        <taxon>Fungi</taxon>
        <taxon>Fungi incertae sedis</taxon>
        <taxon>Zoopagomycota</taxon>
        <taxon>Kickxellomycotina</taxon>
        <taxon>Dimargaritomycetes</taxon>
        <taxon>Dimargaritales</taxon>
        <taxon>Dimargaritaceae</taxon>
        <taxon>Dispira</taxon>
    </lineage>
</organism>
<protein>
    <submittedName>
        <fullName evidence="2">Uncharacterized protein</fullName>
    </submittedName>
</protein>
<keyword evidence="3" id="KW-1185">Reference proteome</keyword>
<evidence type="ECO:0000313" key="3">
    <source>
        <dbReference type="Proteomes" id="UP001150925"/>
    </source>
</evidence>
<sequence>MPENNKDSSTTTGSSEFVQDFIAEVKSHQQTSTATHHGDQTSNGVPTSQPFGSTKSESTTSPAVSPPRILPRKYQQELTDLRQKDLSLYYQQLKIISEESCIHWVAEQRKCEATTPWFKRFLCEKHQAAFRQCFEKNLEQIKQELGDTSNLK</sequence>
<evidence type="ECO:0000313" key="2">
    <source>
        <dbReference type="EMBL" id="KAJ1967077.1"/>
    </source>
</evidence>
<dbReference type="OrthoDB" id="5542735at2759"/>
<dbReference type="AlphaFoldDB" id="A0A9W8AR54"/>
<accession>A0A9W8AR54</accession>
<dbReference type="Proteomes" id="UP001150925">
    <property type="component" value="Unassembled WGS sequence"/>
</dbReference>
<gene>
    <name evidence="2" type="ORF">IWQ62_002074</name>
</gene>
<comment type="caution">
    <text evidence="2">The sequence shown here is derived from an EMBL/GenBank/DDBJ whole genome shotgun (WGS) entry which is preliminary data.</text>
</comment>
<feature type="compositionally biased region" description="Polar residues" evidence="1">
    <location>
        <begin position="28"/>
        <end position="63"/>
    </location>
</feature>
<name>A0A9W8AR54_9FUNG</name>
<feature type="compositionally biased region" description="Polar residues" evidence="1">
    <location>
        <begin position="7"/>
        <end position="17"/>
    </location>
</feature>
<reference evidence="2" key="1">
    <citation type="submission" date="2022-07" db="EMBL/GenBank/DDBJ databases">
        <title>Phylogenomic reconstructions and comparative analyses of Kickxellomycotina fungi.</title>
        <authorList>
            <person name="Reynolds N.K."/>
            <person name="Stajich J.E."/>
            <person name="Barry K."/>
            <person name="Grigoriev I.V."/>
            <person name="Crous P."/>
            <person name="Smith M.E."/>
        </authorList>
    </citation>
    <scope>NUCLEOTIDE SEQUENCE</scope>
    <source>
        <strain evidence="2">RSA 1196</strain>
    </source>
</reference>
<proteinExistence type="predicted"/>